<dbReference type="Gene3D" id="3.30.70.60">
    <property type="match status" value="1"/>
</dbReference>
<dbReference type="HAMAP" id="MF_00360">
    <property type="entry name" value="Ribosomal_bS6"/>
    <property type="match status" value="1"/>
</dbReference>
<dbReference type="GO" id="GO:0006412">
    <property type="term" value="P:translation"/>
    <property type="evidence" value="ECO:0007669"/>
    <property type="project" value="UniProtKB-UniRule"/>
</dbReference>
<dbReference type="InterPro" id="IPR014717">
    <property type="entry name" value="Transl_elong_EF1B/ribsomal_bS6"/>
</dbReference>
<evidence type="ECO:0000256" key="6">
    <source>
        <dbReference type="HAMAP-Rule" id="MF_00360"/>
    </source>
</evidence>
<proteinExistence type="inferred from homology"/>
<accession>A0A2T4VXU7</accession>
<dbReference type="InterPro" id="IPR020814">
    <property type="entry name" value="Ribosomal_S6_plastid/chlpt"/>
</dbReference>
<sequence length="135" mass="15932">MKLYEHVFILRQDVSTQQVKDAIERYKGLIRENGGEVSLVDEWGTRTMAYHMKKNRRGTYILMNISAPPTAIQEMERKMNIDENILRHFTILVKSHDDSPSVTAHKHDRDNRHDRSANDRNFERKNHLSEEKTLS</sequence>
<dbReference type="SUPFAM" id="SSF54995">
    <property type="entry name" value="Ribosomal protein S6"/>
    <property type="match status" value="1"/>
</dbReference>
<dbReference type="EMBL" id="PSQJ01000002">
    <property type="protein sequence ID" value="PTL86602.1"/>
    <property type="molecule type" value="Genomic_DNA"/>
</dbReference>
<keyword evidence="3 6" id="KW-0687">Ribonucleoprotein</keyword>
<dbReference type="CDD" id="cd00473">
    <property type="entry name" value="bS6"/>
    <property type="match status" value="1"/>
</dbReference>
<dbReference type="PANTHER" id="PTHR21011:SF1">
    <property type="entry name" value="SMALL RIBOSOMAL SUBUNIT PROTEIN BS6M"/>
    <property type="match status" value="1"/>
</dbReference>
<dbReference type="NCBIfam" id="TIGR00166">
    <property type="entry name" value="S6"/>
    <property type="match status" value="1"/>
</dbReference>
<dbReference type="Pfam" id="PF01250">
    <property type="entry name" value="Ribosomal_S6"/>
    <property type="match status" value="1"/>
</dbReference>
<reference evidence="9" key="1">
    <citation type="submission" date="2018-02" db="EMBL/GenBank/DDBJ databases">
        <title>Genome sequence of Candidatus Liberibacter europaeus.</title>
        <authorList>
            <person name="Frampton R.A."/>
            <person name="Thompson S.M."/>
            <person name="David C."/>
            <person name="Addison S.M."/>
            <person name="Smith G.R."/>
        </authorList>
    </citation>
    <scope>NUCLEOTIDE SEQUENCE [LARGE SCALE GENOMIC DNA]</scope>
</reference>
<comment type="function">
    <text evidence="4 6">Binds together with bS18 to 16S ribosomal RNA.</text>
</comment>
<keyword evidence="2 6" id="KW-0689">Ribosomal protein</keyword>
<dbReference type="InterPro" id="IPR035980">
    <property type="entry name" value="Ribosomal_bS6_sf"/>
</dbReference>
<protein>
    <recommendedName>
        <fullName evidence="5 6">Small ribosomal subunit protein bS6</fullName>
    </recommendedName>
</protein>
<evidence type="ECO:0000256" key="5">
    <source>
        <dbReference type="ARBA" id="ARBA00035294"/>
    </source>
</evidence>
<evidence type="ECO:0000256" key="7">
    <source>
        <dbReference type="SAM" id="MobiDB-lite"/>
    </source>
</evidence>
<evidence type="ECO:0000256" key="4">
    <source>
        <dbReference type="ARBA" id="ARBA00035104"/>
    </source>
</evidence>
<dbReference type="Proteomes" id="UP000240811">
    <property type="component" value="Unassembled WGS sequence"/>
</dbReference>
<organism evidence="8 9">
    <name type="scientific">Candidatus Liberibacter europaeus</name>
    <dbReference type="NCBI Taxonomy" id="744859"/>
    <lineage>
        <taxon>Bacteria</taxon>
        <taxon>Pseudomonadati</taxon>
        <taxon>Pseudomonadota</taxon>
        <taxon>Alphaproteobacteria</taxon>
        <taxon>Hyphomicrobiales</taxon>
        <taxon>Rhizobiaceae</taxon>
        <taxon>Liberibacter</taxon>
    </lineage>
</organism>
<dbReference type="GO" id="GO:0022627">
    <property type="term" value="C:cytosolic small ribosomal subunit"/>
    <property type="evidence" value="ECO:0007669"/>
    <property type="project" value="TreeGrafter"/>
</dbReference>
<keyword evidence="6" id="KW-0699">rRNA-binding</keyword>
<name>A0A2T4VXU7_9HYPH</name>
<evidence type="ECO:0000256" key="2">
    <source>
        <dbReference type="ARBA" id="ARBA00022980"/>
    </source>
</evidence>
<feature type="region of interest" description="Disordered" evidence="7">
    <location>
        <begin position="97"/>
        <end position="135"/>
    </location>
</feature>
<dbReference type="GO" id="GO:0070181">
    <property type="term" value="F:small ribosomal subunit rRNA binding"/>
    <property type="evidence" value="ECO:0007669"/>
    <property type="project" value="TreeGrafter"/>
</dbReference>
<dbReference type="AlphaFoldDB" id="A0A2T4VXU7"/>
<dbReference type="InterPro" id="IPR000529">
    <property type="entry name" value="Ribosomal_bS6"/>
</dbReference>
<evidence type="ECO:0000313" key="8">
    <source>
        <dbReference type="EMBL" id="PTL86602.1"/>
    </source>
</evidence>
<dbReference type="GO" id="GO:0003735">
    <property type="term" value="F:structural constituent of ribosome"/>
    <property type="evidence" value="ECO:0007669"/>
    <property type="project" value="InterPro"/>
</dbReference>
<evidence type="ECO:0000256" key="3">
    <source>
        <dbReference type="ARBA" id="ARBA00023274"/>
    </source>
</evidence>
<gene>
    <name evidence="6" type="primary">rpsF</name>
    <name evidence="8" type="ORF">C4617_01935</name>
</gene>
<comment type="caution">
    <text evidence="8">The sequence shown here is derived from an EMBL/GenBank/DDBJ whole genome shotgun (WGS) entry which is preliminary data.</text>
</comment>
<comment type="similarity">
    <text evidence="1 6">Belongs to the bacterial ribosomal protein bS6 family.</text>
</comment>
<dbReference type="PANTHER" id="PTHR21011">
    <property type="entry name" value="MITOCHONDRIAL 28S RIBOSOMAL PROTEIN S6"/>
    <property type="match status" value="1"/>
</dbReference>
<keyword evidence="6" id="KW-0694">RNA-binding</keyword>
<evidence type="ECO:0000313" key="9">
    <source>
        <dbReference type="Proteomes" id="UP000240811"/>
    </source>
</evidence>
<evidence type="ECO:0000256" key="1">
    <source>
        <dbReference type="ARBA" id="ARBA00009512"/>
    </source>
</evidence>